<feature type="compositionally biased region" description="Basic and acidic residues" evidence="5">
    <location>
        <begin position="364"/>
        <end position="379"/>
    </location>
</feature>
<keyword evidence="2 6" id="KW-0812">Transmembrane</keyword>
<evidence type="ECO:0000256" key="5">
    <source>
        <dbReference type="SAM" id="MobiDB-lite"/>
    </source>
</evidence>
<organism evidence="9 10">
    <name type="scientific">Actinokineospora guangxiensis</name>
    <dbReference type="NCBI Taxonomy" id="1490288"/>
    <lineage>
        <taxon>Bacteria</taxon>
        <taxon>Bacillati</taxon>
        <taxon>Actinomycetota</taxon>
        <taxon>Actinomycetes</taxon>
        <taxon>Pseudonocardiales</taxon>
        <taxon>Pseudonocardiaceae</taxon>
        <taxon>Actinokineospora</taxon>
    </lineage>
</organism>
<name>A0ABW0EPJ5_9PSEU</name>
<protein>
    <submittedName>
        <fullName evidence="9">VanZ family protein</fullName>
    </submittedName>
</protein>
<feature type="domain" description="RDD" evidence="8">
    <location>
        <begin position="208"/>
        <end position="341"/>
    </location>
</feature>
<dbReference type="EMBL" id="JBHSKF010000010">
    <property type="protein sequence ID" value="MFC5289343.1"/>
    <property type="molecule type" value="Genomic_DNA"/>
</dbReference>
<keyword evidence="3 6" id="KW-1133">Transmembrane helix</keyword>
<feature type="compositionally biased region" description="Basic and acidic residues" evidence="5">
    <location>
        <begin position="391"/>
        <end position="403"/>
    </location>
</feature>
<evidence type="ECO:0000259" key="8">
    <source>
        <dbReference type="Pfam" id="PF06271"/>
    </source>
</evidence>
<evidence type="ECO:0000259" key="7">
    <source>
        <dbReference type="Pfam" id="PF04892"/>
    </source>
</evidence>
<evidence type="ECO:0000256" key="3">
    <source>
        <dbReference type="ARBA" id="ARBA00022989"/>
    </source>
</evidence>
<feature type="transmembrane region" description="Helical" evidence="6">
    <location>
        <begin position="107"/>
        <end position="124"/>
    </location>
</feature>
<dbReference type="Proteomes" id="UP001596157">
    <property type="component" value="Unassembled WGS sequence"/>
</dbReference>
<evidence type="ECO:0000256" key="1">
    <source>
        <dbReference type="ARBA" id="ARBA00004141"/>
    </source>
</evidence>
<feature type="transmembrane region" description="Helical" evidence="6">
    <location>
        <begin position="6"/>
        <end position="27"/>
    </location>
</feature>
<dbReference type="InterPro" id="IPR053150">
    <property type="entry name" value="Teicoplanin_resist-assoc"/>
</dbReference>
<dbReference type="RefSeq" id="WP_378249187.1">
    <property type="nucleotide sequence ID" value="NZ_JBHSKF010000010.1"/>
</dbReference>
<feature type="transmembrane region" description="Helical" evidence="6">
    <location>
        <begin position="39"/>
        <end position="58"/>
    </location>
</feature>
<feature type="transmembrane region" description="Helical" evidence="6">
    <location>
        <begin position="317"/>
        <end position="333"/>
    </location>
</feature>
<evidence type="ECO:0000256" key="4">
    <source>
        <dbReference type="ARBA" id="ARBA00023136"/>
    </source>
</evidence>
<feature type="region of interest" description="Disordered" evidence="5">
    <location>
        <begin position="359"/>
        <end position="403"/>
    </location>
</feature>
<comment type="subcellular location">
    <subcellularLocation>
        <location evidence="1">Membrane</location>
        <topology evidence="1">Multi-pass membrane protein</topology>
    </subcellularLocation>
</comment>
<evidence type="ECO:0000256" key="2">
    <source>
        <dbReference type="ARBA" id="ARBA00022692"/>
    </source>
</evidence>
<accession>A0ABW0EPJ5</accession>
<feature type="transmembrane region" description="Helical" evidence="6">
    <location>
        <begin position="212"/>
        <end position="240"/>
    </location>
</feature>
<proteinExistence type="predicted"/>
<comment type="caution">
    <text evidence="9">The sequence shown here is derived from an EMBL/GenBank/DDBJ whole genome shotgun (WGS) entry which is preliminary data.</text>
</comment>
<keyword evidence="4 6" id="KW-0472">Membrane</keyword>
<evidence type="ECO:0000313" key="10">
    <source>
        <dbReference type="Proteomes" id="UP001596157"/>
    </source>
</evidence>
<dbReference type="Pfam" id="PF06271">
    <property type="entry name" value="RDD"/>
    <property type="match status" value="1"/>
</dbReference>
<keyword evidence="10" id="KW-1185">Reference proteome</keyword>
<dbReference type="InterPro" id="IPR006976">
    <property type="entry name" value="VanZ-like"/>
</dbReference>
<sequence length="403" mass="42911">MGDPGMSALMAFLGGTVLAALLFVPYIAWSYRKRGQLGLGHAALAFGLLVYALALWTYTLLPVPDTTADWCTRNAVREPQLSPLRFIADFREEQIGTGLGAVLRNPALLQVVFNVALFVPMGMFGRHMFGRGLPTVIVAGALTSLFIEFTQLTAVWGLFACPYRLFDVDDLLANTAGAALGFGLAPLLRLLPGQRVSAAPGDPRPVTTARRLLGMAVDVVSVTVFSALLSVGANVVWIVLLGAQEGPRHLDWLFGYALPVGLLILLVPLLGNGATFGQRVVLINPVGPDGGKPGLVRMLVRFAAGSGGFFTLNALELGALASLLMLVSAVLAWRPRDHRGLSGLVAGLRVVDTRAAERAVSLGGEDRSPAPEEPHEPRPPGRARSVLPAPRGRDVQRDLDRRG</sequence>
<dbReference type="PANTHER" id="PTHR36834">
    <property type="entry name" value="MEMBRANE PROTEIN-RELATED"/>
    <property type="match status" value="1"/>
</dbReference>
<feature type="transmembrane region" description="Helical" evidence="6">
    <location>
        <begin position="136"/>
        <end position="159"/>
    </location>
</feature>
<dbReference type="InterPro" id="IPR010432">
    <property type="entry name" value="RDD"/>
</dbReference>
<evidence type="ECO:0000256" key="6">
    <source>
        <dbReference type="SAM" id="Phobius"/>
    </source>
</evidence>
<feature type="domain" description="VanZ-like" evidence="7">
    <location>
        <begin position="49"/>
        <end position="188"/>
    </location>
</feature>
<dbReference type="Pfam" id="PF04892">
    <property type="entry name" value="VanZ"/>
    <property type="match status" value="1"/>
</dbReference>
<feature type="transmembrane region" description="Helical" evidence="6">
    <location>
        <begin position="252"/>
        <end position="273"/>
    </location>
</feature>
<gene>
    <name evidence="9" type="ORF">ACFPM7_20010</name>
</gene>
<reference evidence="10" key="1">
    <citation type="journal article" date="2019" name="Int. J. Syst. Evol. Microbiol.">
        <title>The Global Catalogue of Microorganisms (GCM) 10K type strain sequencing project: providing services to taxonomists for standard genome sequencing and annotation.</title>
        <authorList>
            <consortium name="The Broad Institute Genomics Platform"/>
            <consortium name="The Broad Institute Genome Sequencing Center for Infectious Disease"/>
            <person name="Wu L."/>
            <person name="Ma J."/>
        </authorList>
    </citation>
    <scope>NUCLEOTIDE SEQUENCE [LARGE SCALE GENOMIC DNA]</scope>
    <source>
        <strain evidence="10">CCUG 59778</strain>
    </source>
</reference>
<evidence type="ECO:0000313" key="9">
    <source>
        <dbReference type="EMBL" id="MFC5289343.1"/>
    </source>
</evidence>
<dbReference type="PANTHER" id="PTHR36834:SF1">
    <property type="entry name" value="INTEGRAL MEMBRANE PROTEIN"/>
    <property type="match status" value="1"/>
</dbReference>